<name>A0A0B1SIA9_OESDE</name>
<organism evidence="2 3">
    <name type="scientific">Oesophagostomum dentatum</name>
    <name type="common">Nodular worm</name>
    <dbReference type="NCBI Taxonomy" id="61180"/>
    <lineage>
        <taxon>Eukaryota</taxon>
        <taxon>Metazoa</taxon>
        <taxon>Ecdysozoa</taxon>
        <taxon>Nematoda</taxon>
        <taxon>Chromadorea</taxon>
        <taxon>Rhabditida</taxon>
        <taxon>Rhabditina</taxon>
        <taxon>Rhabditomorpha</taxon>
        <taxon>Strongyloidea</taxon>
        <taxon>Strongylidae</taxon>
        <taxon>Oesophagostomum</taxon>
    </lineage>
</organism>
<feature type="non-terminal residue" evidence="2">
    <location>
        <position position="1"/>
    </location>
</feature>
<dbReference type="EMBL" id="KN567515">
    <property type="protein sequence ID" value="KHJ84624.1"/>
    <property type="molecule type" value="Genomic_DNA"/>
</dbReference>
<feature type="chain" id="PRO_5002064621" description="Secreted protein" evidence="1">
    <location>
        <begin position="18"/>
        <end position="70"/>
    </location>
</feature>
<dbReference type="Proteomes" id="UP000053660">
    <property type="component" value="Unassembled WGS sequence"/>
</dbReference>
<evidence type="ECO:0000313" key="3">
    <source>
        <dbReference type="Proteomes" id="UP000053660"/>
    </source>
</evidence>
<protein>
    <recommendedName>
        <fullName evidence="4">Secreted protein</fullName>
    </recommendedName>
</protein>
<feature type="signal peptide" evidence="1">
    <location>
        <begin position="1"/>
        <end position="17"/>
    </location>
</feature>
<accession>A0A0B1SIA9</accession>
<reference evidence="2 3" key="1">
    <citation type="submission" date="2014-03" db="EMBL/GenBank/DDBJ databases">
        <title>Draft genome of the hookworm Oesophagostomum dentatum.</title>
        <authorList>
            <person name="Mitreva M."/>
        </authorList>
    </citation>
    <scope>NUCLEOTIDE SEQUENCE [LARGE SCALE GENOMIC DNA]</scope>
    <source>
        <strain evidence="2 3">OD-Hann</strain>
    </source>
</reference>
<keyword evidence="3" id="KW-1185">Reference proteome</keyword>
<sequence>LFFFLATKGFLAKGVANAPVVLFWLVHGRLCIFIRNDNDSPLFVECNDSNYHSNSYIVQKSLRTELVAEQ</sequence>
<evidence type="ECO:0000313" key="2">
    <source>
        <dbReference type="EMBL" id="KHJ84624.1"/>
    </source>
</evidence>
<proteinExistence type="predicted"/>
<evidence type="ECO:0000256" key="1">
    <source>
        <dbReference type="SAM" id="SignalP"/>
    </source>
</evidence>
<keyword evidence="1" id="KW-0732">Signal</keyword>
<dbReference type="AlphaFoldDB" id="A0A0B1SIA9"/>
<evidence type="ECO:0008006" key="4">
    <source>
        <dbReference type="Google" id="ProtNLM"/>
    </source>
</evidence>
<gene>
    <name evidence="2" type="ORF">OESDEN_15660</name>
</gene>